<organism evidence="1 2">
    <name type="scientific">Inconstantimicrobium mannanitabidum</name>
    <dbReference type="NCBI Taxonomy" id="1604901"/>
    <lineage>
        <taxon>Bacteria</taxon>
        <taxon>Bacillati</taxon>
        <taxon>Bacillota</taxon>
        <taxon>Clostridia</taxon>
        <taxon>Eubacteriales</taxon>
        <taxon>Clostridiaceae</taxon>
        <taxon>Inconstantimicrobium</taxon>
    </lineage>
</organism>
<reference evidence="1" key="1">
    <citation type="journal article" date="2025" name="Int. J. Syst. Evol. Microbiol.">
        <title>Inconstantimicrobium mannanitabidum sp. nov., a novel member of the family Clostridiaceae isolated from anoxic soil under the treatment of reductive soil disinfestation.</title>
        <authorList>
            <person name="Ueki A."/>
            <person name="Tonouchi A."/>
            <person name="Honma S."/>
            <person name="Kaku N."/>
            <person name="Ueki K."/>
        </authorList>
    </citation>
    <scope>NUCLEOTIDE SEQUENCE</scope>
    <source>
        <strain evidence="1">TW13</strain>
    </source>
</reference>
<proteinExistence type="predicted"/>
<gene>
    <name evidence="1" type="ORF">rsdtw13_15060</name>
</gene>
<keyword evidence="2" id="KW-1185">Reference proteome</keyword>
<evidence type="ECO:0000313" key="1">
    <source>
        <dbReference type="EMBL" id="GKX66248.1"/>
    </source>
</evidence>
<accession>A0ACB5RAN1</accession>
<evidence type="ECO:0000313" key="2">
    <source>
        <dbReference type="Proteomes" id="UP001058074"/>
    </source>
</evidence>
<dbReference type="Proteomes" id="UP001058074">
    <property type="component" value="Unassembled WGS sequence"/>
</dbReference>
<dbReference type="EMBL" id="BROD01000001">
    <property type="protein sequence ID" value="GKX66248.1"/>
    <property type="molecule type" value="Genomic_DNA"/>
</dbReference>
<sequence>MKNAGYKENFLSRFGDKDVDFRREIRAGITTFLAMAYIIAVNPATLGATGMNQNALVTATCLVSGLATILMGLYANLPFGLAPGMGLNAYFAYTVCGTMGISWQVALAAVFVEGIVFILLSLFKVREAVVQAIPLNLKYAVTAGIGMFIAFIGFVDSGVVIKNEATFVGMGAFTTPKVAVAAVGLFLIVVLEKKKVKGSILWGIIGATIVAWGYAFINPASAEFFGISMPKGVVAFAPLSPIAGKLDLGYMMNSKNLLTFIGIVFTFLFVDFFDTVGTLVGVASRANMLKEDGSVPNVGKALMTDAIATTAAGLVGVSAIATYVESAAGVEEGGRTGFTAIVTGVLFLLAMFFSPLFVAIPTCATAPALIYVGYLMLESVKNIDFSDITEALPAFLIIALMPLTYSIGDGLTVGILSYVIINLIVNFTVKDKAKKKKISIVMLVLAVIFILKLFLPAIMKLF</sequence>
<comment type="caution">
    <text evidence="1">The sequence shown here is derived from an EMBL/GenBank/DDBJ whole genome shotgun (WGS) entry which is preliminary data.</text>
</comment>
<protein>
    <submittedName>
        <fullName evidence="1">Adenine permease</fullName>
    </submittedName>
</protein>
<name>A0ACB5RAN1_9CLOT</name>